<organism evidence="2">
    <name type="scientific">viral metagenome</name>
    <dbReference type="NCBI Taxonomy" id="1070528"/>
    <lineage>
        <taxon>unclassified sequences</taxon>
        <taxon>metagenomes</taxon>
        <taxon>organismal metagenomes</taxon>
    </lineage>
</organism>
<reference evidence="2" key="1">
    <citation type="journal article" date="2020" name="Nature">
        <title>Giant virus diversity and host interactions through global metagenomics.</title>
        <authorList>
            <person name="Schulz F."/>
            <person name="Roux S."/>
            <person name="Paez-Espino D."/>
            <person name="Jungbluth S."/>
            <person name="Walsh D.A."/>
            <person name="Denef V.J."/>
            <person name="McMahon K.D."/>
            <person name="Konstantinidis K.T."/>
            <person name="Eloe-Fadrosh E.A."/>
            <person name="Kyrpides N.C."/>
            <person name="Woyke T."/>
        </authorList>
    </citation>
    <scope>NUCLEOTIDE SEQUENCE</scope>
    <source>
        <strain evidence="2">GVMAG-S-ERX555907-63</strain>
    </source>
</reference>
<protein>
    <submittedName>
        <fullName evidence="2">Uncharacterized protein</fullName>
    </submittedName>
</protein>
<sequence>MYSCNLCGYETKVRCNYERHLKSTQHLKKIEETKCSNENQSVISDDIESRFKSMKGEIDELQRILIENQNNMLHKDKTIELLEKRIGILENSVEHKKQAVYRSDGNMTVNNISQNLNIVVKCFGNEDIKHLRDDVKREILNSPNMALRTLLKEIHFNTQKPEFQNIKWTNIQNPIIKTLRSDGWALDDRDEALDELCIKLVNFIEDIRDELGDDDCIFKNKSRIEKIDELVNILTDSDTNMTHECKKRQKQEKRALGRYLYELTRKQKKISD</sequence>
<proteinExistence type="predicted"/>
<name>A0A6C0L050_9ZZZZ</name>
<accession>A0A6C0L050</accession>
<feature type="coiled-coil region" evidence="1">
    <location>
        <begin position="44"/>
        <end position="99"/>
    </location>
</feature>
<keyword evidence="1" id="KW-0175">Coiled coil</keyword>
<dbReference type="AlphaFoldDB" id="A0A6C0L050"/>
<evidence type="ECO:0000313" key="2">
    <source>
        <dbReference type="EMBL" id="QHU22851.1"/>
    </source>
</evidence>
<evidence type="ECO:0000256" key="1">
    <source>
        <dbReference type="SAM" id="Coils"/>
    </source>
</evidence>
<dbReference type="EMBL" id="MN741018">
    <property type="protein sequence ID" value="QHU22851.1"/>
    <property type="molecule type" value="Genomic_DNA"/>
</dbReference>